<dbReference type="EMBL" id="CAFZ01000079">
    <property type="protein sequence ID" value="CCA70322.1"/>
    <property type="molecule type" value="Genomic_DNA"/>
</dbReference>
<dbReference type="HOGENOM" id="CLU_1343727_0_0_1"/>
<dbReference type="Proteomes" id="UP000007148">
    <property type="component" value="Unassembled WGS sequence"/>
</dbReference>
<proteinExistence type="predicted"/>
<evidence type="ECO:0000256" key="1">
    <source>
        <dbReference type="SAM" id="Phobius"/>
    </source>
</evidence>
<comment type="caution">
    <text evidence="2">The sequence shown here is derived from an EMBL/GenBank/DDBJ whole genome shotgun (WGS) entry which is preliminary data.</text>
</comment>
<keyword evidence="1" id="KW-0472">Membrane</keyword>
<accession>G4TG79</accession>
<keyword evidence="1" id="KW-0812">Transmembrane</keyword>
<protein>
    <submittedName>
        <fullName evidence="2">Uncharacterized protein</fullName>
    </submittedName>
</protein>
<evidence type="ECO:0000313" key="2">
    <source>
        <dbReference type="EMBL" id="CCA70322.1"/>
    </source>
</evidence>
<keyword evidence="3" id="KW-1185">Reference proteome</keyword>
<evidence type="ECO:0000313" key="3">
    <source>
        <dbReference type="Proteomes" id="UP000007148"/>
    </source>
</evidence>
<reference evidence="2 3" key="1">
    <citation type="journal article" date="2011" name="PLoS Pathog.">
        <title>Endophytic Life Strategies Decoded by Genome and Transcriptome Analyses of the Mutualistic Root Symbiont Piriformospora indica.</title>
        <authorList>
            <person name="Zuccaro A."/>
            <person name="Lahrmann U."/>
            <person name="Guldener U."/>
            <person name="Langen G."/>
            <person name="Pfiffi S."/>
            <person name="Biedenkopf D."/>
            <person name="Wong P."/>
            <person name="Samans B."/>
            <person name="Grimm C."/>
            <person name="Basiewicz M."/>
            <person name="Murat C."/>
            <person name="Martin F."/>
            <person name="Kogel K.H."/>
        </authorList>
    </citation>
    <scope>NUCLEOTIDE SEQUENCE [LARGE SCALE GENOMIC DNA]</scope>
    <source>
        <strain evidence="2 3">DSM 11827</strain>
    </source>
</reference>
<sequence>MARCVNSCYQSSLLHITGFISLVLIQGAPIDRAFKRRVKVDLHPLLQFKGGKAGIAIHTYRHTQSGFPPINALLNLARFYAQTVAVLLASSAAAVPMIDIHGLDYSDVGTATFFLLTGGHTLPADQGTTERDFDVSSSSAILLRQDAPYWCPERFLSTASFQWEQCTWFIWLHSLGDHRLKRLSAQGAPASTTVEHVLVRWKKL</sequence>
<dbReference type="AlphaFoldDB" id="G4TG79"/>
<dbReference type="InParanoid" id="G4TG79"/>
<gene>
    <name evidence="2" type="ORF">PIIN_04261</name>
</gene>
<dbReference type="OrthoDB" id="3056235at2759"/>
<feature type="transmembrane region" description="Helical" evidence="1">
    <location>
        <begin position="12"/>
        <end position="30"/>
    </location>
</feature>
<name>G4TG79_SERID</name>
<organism evidence="2 3">
    <name type="scientific">Serendipita indica (strain DSM 11827)</name>
    <name type="common">Root endophyte fungus</name>
    <name type="synonym">Piriformospora indica</name>
    <dbReference type="NCBI Taxonomy" id="1109443"/>
    <lineage>
        <taxon>Eukaryota</taxon>
        <taxon>Fungi</taxon>
        <taxon>Dikarya</taxon>
        <taxon>Basidiomycota</taxon>
        <taxon>Agaricomycotina</taxon>
        <taxon>Agaricomycetes</taxon>
        <taxon>Sebacinales</taxon>
        <taxon>Serendipitaceae</taxon>
        <taxon>Serendipita</taxon>
    </lineage>
</organism>
<keyword evidence="1" id="KW-1133">Transmembrane helix</keyword>